<dbReference type="Gramene" id="KFK40746">
    <property type="protein sequence ID" value="KFK40746"/>
    <property type="gene ID" value="AALP_AA2G035800"/>
</dbReference>
<feature type="domain" description="BTB" evidence="4">
    <location>
        <begin position="169"/>
        <end position="248"/>
    </location>
</feature>
<dbReference type="PANTHER" id="PTHR46336">
    <property type="entry name" value="OS02G0260700 PROTEIN"/>
    <property type="match status" value="1"/>
</dbReference>
<dbReference type="EMBL" id="CM002870">
    <property type="protein sequence ID" value="KFK40746.1"/>
    <property type="molecule type" value="Genomic_DNA"/>
</dbReference>
<dbReference type="eggNOG" id="ENOG502QT6M">
    <property type="taxonomic scope" value="Eukaryota"/>
</dbReference>
<evidence type="ECO:0000259" key="4">
    <source>
        <dbReference type="PROSITE" id="PS50097"/>
    </source>
</evidence>
<dbReference type="Gene3D" id="3.30.710.10">
    <property type="entry name" value="Potassium Channel Kv1.1, Chain A"/>
    <property type="match status" value="2"/>
</dbReference>
<dbReference type="GO" id="GO:0005634">
    <property type="term" value="C:nucleus"/>
    <property type="evidence" value="ECO:0007669"/>
    <property type="project" value="TreeGrafter"/>
</dbReference>
<dbReference type="SMART" id="SM00225">
    <property type="entry name" value="BTB"/>
    <property type="match status" value="2"/>
</dbReference>
<evidence type="ECO:0000313" key="5">
    <source>
        <dbReference type="EMBL" id="KFK40746.1"/>
    </source>
</evidence>
<keyword evidence="6" id="KW-1185">Reference proteome</keyword>
<accession>A0A087HF44</accession>
<dbReference type="InterPro" id="IPR011705">
    <property type="entry name" value="BACK"/>
</dbReference>
<dbReference type="SMART" id="SM00875">
    <property type="entry name" value="BACK"/>
    <property type="match status" value="1"/>
</dbReference>
<dbReference type="InterPro" id="IPR000210">
    <property type="entry name" value="BTB/POZ_dom"/>
</dbReference>
<gene>
    <name evidence="5" type="ordered locus">AALP_Aa2g035800</name>
</gene>
<keyword evidence="3" id="KW-0833">Ubl conjugation pathway</keyword>
<comment type="function">
    <text evidence="1">May act as a substrate-specific adapter of an E3 ubiquitin-protein ligase complex (CUL3-RBX1-BTB) which mediates the ubiquitination and subsequent proteasomal degradation of target proteins.</text>
</comment>
<dbReference type="InterPro" id="IPR045890">
    <property type="entry name" value="POB1-like"/>
</dbReference>
<dbReference type="GO" id="GO:0010114">
    <property type="term" value="P:response to red light"/>
    <property type="evidence" value="ECO:0007669"/>
    <property type="project" value="TreeGrafter"/>
</dbReference>
<evidence type="ECO:0000256" key="1">
    <source>
        <dbReference type="ARBA" id="ARBA00002668"/>
    </source>
</evidence>
<evidence type="ECO:0000256" key="3">
    <source>
        <dbReference type="ARBA" id="ARBA00022786"/>
    </source>
</evidence>
<dbReference type="FunFam" id="1.25.40.420:FF:000008">
    <property type="entry name" value="BTB/POZ domain-containing protein POB1"/>
    <property type="match status" value="1"/>
</dbReference>
<dbReference type="CDD" id="cd18186">
    <property type="entry name" value="BTB_POZ_ZBTB_KLHL-like"/>
    <property type="match status" value="2"/>
</dbReference>
<evidence type="ECO:0000256" key="2">
    <source>
        <dbReference type="ARBA" id="ARBA00004906"/>
    </source>
</evidence>
<dbReference type="Pfam" id="PF07707">
    <property type="entry name" value="BACK"/>
    <property type="match status" value="1"/>
</dbReference>
<dbReference type="AlphaFoldDB" id="A0A087HF44"/>
<dbReference type="PROSITE" id="PS50097">
    <property type="entry name" value="BTB"/>
    <property type="match status" value="2"/>
</dbReference>
<comment type="pathway">
    <text evidence="2">Protein modification; protein ubiquitination.</text>
</comment>
<dbReference type="OrthoDB" id="45365at2759"/>
<dbReference type="Proteomes" id="UP000029120">
    <property type="component" value="Chromosome 2"/>
</dbReference>
<evidence type="ECO:0000313" key="6">
    <source>
        <dbReference type="Proteomes" id="UP000029120"/>
    </source>
</evidence>
<reference evidence="6" key="1">
    <citation type="journal article" date="2015" name="Nat. Plants">
        <title>Genome expansion of Arabis alpina linked with retrotransposition and reduced symmetric DNA methylation.</title>
        <authorList>
            <person name="Willing E.M."/>
            <person name="Rawat V."/>
            <person name="Mandakova T."/>
            <person name="Maumus F."/>
            <person name="James G.V."/>
            <person name="Nordstroem K.J."/>
            <person name="Becker C."/>
            <person name="Warthmann N."/>
            <person name="Chica C."/>
            <person name="Szarzynska B."/>
            <person name="Zytnicki M."/>
            <person name="Albani M.C."/>
            <person name="Kiefer C."/>
            <person name="Bergonzi S."/>
            <person name="Castaings L."/>
            <person name="Mateos J.L."/>
            <person name="Berns M.C."/>
            <person name="Bujdoso N."/>
            <person name="Piofczyk T."/>
            <person name="de Lorenzo L."/>
            <person name="Barrero-Sicilia C."/>
            <person name="Mateos I."/>
            <person name="Piednoel M."/>
            <person name="Hagmann J."/>
            <person name="Chen-Min-Tao R."/>
            <person name="Iglesias-Fernandez R."/>
            <person name="Schuster S.C."/>
            <person name="Alonso-Blanco C."/>
            <person name="Roudier F."/>
            <person name="Carbonero P."/>
            <person name="Paz-Ares J."/>
            <person name="Davis S.J."/>
            <person name="Pecinka A."/>
            <person name="Quesneville H."/>
            <person name="Colot V."/>
            <person name="Lysak M.A."/>
            <person name="Weigel D."/>
            <person name="Coupland G."/>
            <person name="Schneeberger K."/>
        </authorList>
    </citation>
    <scope>NUCLEOTIDE SEQUENCE [LARGE SCALE GENOMIC DNA]</scope>
    <source>
        <strain evidence="6">cv. Pajares</strain>
    </source>
</reference>
<dbReference type="Gene3D" id="1.25.40.420">
    <property type="match status" value="1"/>
</dbReference>
<proteinExistence type="predicted"/>
<organism evidence="5 6">
    <name type="scientific">Arabis alpina</name>
    <name type="common">Alpine rock-cress</name>
    <dbReference type="NCBI Taxonomy" id="50452"/>
    <lineage>
        <taxon>Eukaryota</taxon>
        <taxon>Viridiplantae</taxon>
        <taxon>Streptophyta</taxon>
        <taxon>Embryophyta</taxon>
        <taxon>Tracheophyta</taxon>
        <taxon>Spermatophyta</taxon>
        <taxon>Magnoliopsida</taxon>
        <taxon>eudicotyledons</taxon>
        <taxon>Gunneridae</taxon>
        <taxon>Pentapetalae</taxon>
        <taxon>rosids</taxon>
        <taxon>malvids</taxon>
        <taxon>Brassicales</taxon>
        <taxon>Brassicaceae</taxon>
        <taxon>Arabideae</taxon>
        <taxon>Arabis</taxon>
    </lineage>
</organism>
<name>A0A087HF44_ARAAL</name>
<dbReference type="SUPFAM" id="SSF54695">
    <property type="entry name" value="POZ domain"/>
    <property type="match status" value="2"/>
</dbReference>
<feature type="domain" description="BTB" evidence="4">
    <location>
        <begin position="36"/>
        <end position="108"/>
    </location>
</feature>
<dbReference type="GO" id="GO:0016567">
    <property type="term" value="P:protein ubiquitination"/>
    <property type="evidence" value="ECO:0007669"/>
    <property type="project" value="UniProtKB-UniPathway"/>
</dbReference>
<dbReference type="PANTHER" id="PTHR46336:SF8">
    <property type="entry name" value="BTB DOMAIN-CONTAINING PROTEIN"/>
    <property type="match status" value="1"/>
</dbReference>
<dbReference type="InterPro" id="IPR011333">
    <property type="entry name" value="SKP1/BTB/POZ_sf"/>
</dbReference>
<protein>
    <recommendedName>
        <fullName evidence="4">BTB domain-containing protein</fullName>
    </recommendedName>
</protein>
<dbReference type="UniPathway" id="UPA00143"/>
<dbReference type="Pfam" id="PF00651">
    <property type="entry name" value="BTB"/>
    <property type="match status" value="2"/>
</dbReference>
<sequence length="590" mass="66983">MEDSRNQVTSTMGNLVLWNNDTSFAFAFDNAHFSDPSLLLVTDVGTAKEFHVSSAILSAKSQFFFKLFSNGMVETNQNSVSLQIKADEEYAVSQMLRFMYSHDLLAATDISQLVEVLVVADKFDVSSCVTYCSSKLLLLREKEENLLEVATLEVEHTDFAFAFNQPCFSDRILSMVWGVDGDDSKLVTTKELYIASPLLSAKSAFFYKLFSDAESNQKRVILTIDESEEYALTQIIKFIYTNSLVAATDICQLVEVLVAADKFDVSSCVAYCTAKLLTFPMTKESALVYLNLPWNVLMAESSHPLIQAAKETVATYYDDLSDHPKEDIMDLPLLAIEAILSNDNLLMASETHAYNLLLAWTEENYIDPQERKDVFSSLAGCIRFAWMSPRSLEEVLVSELLNPETAAKIVLQALIFQTATTLRKQTLAAMHIDHRFVERTSYKYKPVKLVEFLKPHDQKIIYMDLTRTECEQLFPCHRRYSQGFSLAGNRLYISARCNLAKERLCLGLFIEETDVCISKRMNYEFSVRAHQTEEFIETHRGSRMTSQGDEVGCTDLLSMAWTDLMDEDSLFFIEDVLHLRVDLSIRSEDP</sequence>